<dbReference type="InParanoid" id="H0WDY3"/>
<dbReference type="InterPro" id="IPR036398">
    <property type="entry name" value="CA_dom_sf"/>
</dbReference>
<dbReference type="PANTHER" id="PTHR18952:SF89">
    <property type="entry name" value="CARBONIC ANHYDRASE 5A, MITOCHONDRIAL"/>
    <property type="match status" value="1"/>
</dbReference>
<feature type="domain" description="Alpha-carbonic anhydrase" evidence="5">
    <location>
        <begin position="29"/>
        <end position="290"/>
    </location>
</feature>
<reference evidence="6" key="2">
    <citation type="submission" date="2025-08" db="UniProtKB">
        <authorList>
            <consortium name="Ensembl"/>
        </authorList>
    </citation>
    <scope>IDENTIFICATION</scope>
    <source>
        <strain evidence="6">2N</strain>
    </source>
</reference>
<reference evidence="6" key="3">
    <citation type="submission" date="2025-09" db="UniProtKB">
        <authorList>
            <consortium name="Ensembl"/>
        </authorList>
    </citation>
    <scope>IDENTIFICATION</scope>
    <source>
        <strain evidence="6">2N</strain>
    </source>
</reference>
<keyword evidence="3 4" id="KW-0862">Zinc</keyword>
<evidence type="ECO:0000256" key="1">
    <source>
        <dbReference type="ARBA" id="ARBA00010718"/>
    </source>
</evidence>
<dbReference type="InterPro" id="IPR023561">
    <property type="entry name" value="Carbonic_anhydrase_a-class"/>
</dbReference>
<comment type="cofactor">
    <cofactor evidence="4">
        <name>Zn(2+)</name>
        <dbReference type="ChEBI" id="CHEBI:29105"/>
    </cofactor>
</comment>
<evidence type="ECO:0000256" key="4">
    <source>
        <dbReference type="RuleBase" id="RU367011"/>
    </source>
</evidence>
<keyword evidence="4" id="KW-0456">Lyase</keyword>
<dbReference type="EMBL" id="AAKN02057472">
    <property type="status" value="NOT_ANNOTATED_CDS"/>
    <property type="molecule type" value="Genomic_DNA"/>
</dbReference>
<dbReference type="GO" id="GO:0008270">
    <property type="term" value="F:zinc ion binding"/>
    <property type="evidence" value="ECO:0007669"/>
    <property type="project" value="UniProtKB-UniRule"/>
</dbReference>
<gene>
    <name evidence="6" type="primary">CA5A</name>
</gene>
<dbReference type="eggNOG" id="KOG0382">
    <property type="taxonomic scope" value="Eukaryota"/>
</dbReference>
<evidence type="ECO:0000313" key="6">
    <source>
        <dbReference type="Ensembl" id="ENSCPOP00000021207.2"/>
    </source>
</evidence>
<dbReference type="FunCoup" id="H0WDY3">
    <property type="interactions" value="631"/>
</dbReference>
<dbReference type="PROSITE" id="PS51144">
    <property type="entry name" value="ALPHA_CA_2"/>
    <property type="match status" value="1"/>
</dbReference>
<keyword evidence="2 4" id="KW-0479">Metal-binding</keyword>
<organism evidence="6 7">
    <name type="scientific">Cavia porcellus</name>
    <name type="common">Guinea pig</name>
    <dbReference type="NCBI Taxonomy" id="10141"/>
    <lineage>
        <taxon>Eukaryota</taxon>
        <taxon>Metazoa</taxon>
        <taxon>Chordata</taxon>
        <taxon>Craniata</taxon>
        <taxon>Vertebrata</taxon>
        <taxon>Euteleostomi</taxon>
        <taxon>Mammalia</taxon>
        <taxon>Eutheria</taxon>
        <taxon>Euarchontoglires</taxon>
        <taxon>Glires</taxon>
        <taxon>Rodentia</taxon>
        <taxon>Hystricomorpha</taxon>
        <taxon>Caviidae</taxon>
        <taxon>Cavia</taxon>
    </lineage>
</organism>
<dbReference type="STRING" id="10141.ENSCPOP00000021207"/>
<dbReference type="InterPro" id="IPR018338">
    <property type="entry name" value="Carbonic_anhydrase_a-class_CS"/>
</dbReference>
<accession>H0WDY3</accession>
<dbReference type="Gene3D" id="3.10.200.10">
    <property type="entry name" value="Alpha carbonic anhydrase"/>
    <property type="match status" value="1"/>
</dbReference>
<dbReference type="AlphaFoldDB" id="H0WDY3"/>
<dbReference type="PROSITE" id="PS00162">
    <property type="entry name" value="ALPHA_CA_1"/>
    <property type="match status" value="1"/>
</dbReference>
<evidence type="ECO:0000259" key="5">
    <source>
        <dbReference type="PROSITE" id="PS51144"/>
    </source>
</evidence>
<comment type="catalytic activity">
    <reaction evidence="4">
        <text>hydrogencarbonate + H(+) = CO2 + H2O</text>
        <dbReference type="Rhea" id="RHEA:10748"/>
        <dbReference type="ChEBI" id="CHEBI:15377"/>
        <dbReference type="ChEBI" id="CHEBI:15378"/>
        <dbReference type="ChEBI" id="CHEBI:16526"/>
        <dbReference type="ChEBI" id="CHEBI:17544"/>
        <dbReference type="EC" id="4.2.1.1"/>
    </reaction>
</comment>
<dbReference type="SMART" id="SM01057">
    <property type="entry name" value="Carb_anhydrase"/>
    <property type="match status" value="1"/>
</dbReference>
<dbReference type="GO" id="GO:0005739">
    <property type="term" value="C:mitochondrion"/>
    <property type="evidence" value="ECO:0007669"/>
    <property type="project" value="Ensembl"/>
</dbReference>
<dbReference type="HOGENOM" id="CLU_039326_2_1_1"/>
<dbReference type="Bgee" id="ENSCPOG00000024899">
    <property type="expression patterns" value="Expressed in liver and 4 other cell types or tissues"/>
</dbReference>
<dbReference type="OMA" id="EKAMVNN"/>
<keyword evidence="7" id="KW-1185">Reference proteome</keyword>
<dbReference type="Proteomes" id="UP000005447">
    <property type="component" value="Unassembled WGS sequence"/>
</dbReference>
<protein>
    <recommendedName>
        <fullName evidence="4">Carbonic anhydrase</fullName>
        <ecNumber evidence="4">4.2.1.1</ecNumber>
    </recommendedName>
</protein>
<dbReference type="GeneTree" id="ENSGT00940000162066"/>
<sequence>TLGKGPCKPSGTPGYGGLPCAMGPERQCSQQTCGQSLGSDAWHPRWTGRVSVPRGTRQSPINIQRRDSIYDPRLPPLKVAYTAASCQCLRNTGYLCQVDFDEAAEGSGISGGPLESHYRLKQFHFHWGSTDTQGSEHTVDHRAFAAELHLVHWDATRYPRYQEAVLGERGLAVTAVFLKPGAPHQALQQLVDVLPKIKHKDAQVALGPFDPSCLLPVCRDYWTYAGSLTTPPLAESVTWIIYQKPIEVAPSQLAAFRTLLFSAVGEEEVAMVDNFRGLQPLMNREVRASFQ</sequence>
<comment type="function">
    <text evidence="4">Reversible hydration of carbon dioxide.</text>
</comment>
<dbReference type="SUPFAM" id="SSF51069">
    <property type="entry name" value="Carbonic anhydrase"/>
    <property type="match status" value="1"/>
</dbReference>
<dbReference type="Pfam" id="PF00194">
    <property type="entry name" value="Carb_anhydrase"/>
    <property type="match status" value="1"/>
</dbReference>
<evidence type="ECO:0000256" key="3">
    <source>
        <dbReference type="ARBA" id="ARBA00022833"/>
    </source>
</evidence>
<dbReference type="Ensembl" id="ENSCPOT00000021506.2">
    <property type="protein sequence ID" value="ENSCPOP00000021207.2"/>
    <property type="gene ID" value="ENSCPOG00000024899.2"/>
</dbReference>
<dbReference type="GO" id="GO:0004089">
    <property type="term" value="F:carbonate dehydratase activity"/>
    <property type="evidence" value="ECO:0007669"/>
    <property type="project" value="UniProtKB-UniRule"/>
</dbReference>
<comment type="similarity">
    <text evidence="1 4">Belongs to the alpha-carbonic anhydrase family.</text>
</comment>
<dbReference type="PANTHER" id="PTHR18952">
    <property type="entry name" value="CARBONIC ANHYDRASE"/>
    <property type="match status" value="1"/>
</dbReference>
<dbReference type="EC" id="4.2.1.1" evidence="4"/>
<evidence type="ECO:0000313" key="7">
    <source>
        <dbReference type="Proteomes" id="UP000005447"/>
    </source>
</evidence>
<dbReference type="VEuPathDB" id="HostDB:ENSCPOG00000024899"/>
<reference evidence="7" key="1">
    <citation type="journal article" date="2011" name="Nature">
        <title>A high-resolution map of human evolutionary constraint using 29 mammals.</title>
        <authorList>
            <person name="Lindblad-Toh K."/>
            <person name="Garber M."/>
            <person name="Zuk O."/>
            <person name="Lin M.F."/>
            <person name="Parker B.J."/>
            <person name="Washietl S."/>
            <person name="Kheradpour P."/>
            <person name="Ernst J."/>
            <person name="Jordan G."/>
            <person name="Mauceli E."/>
            <person name="Ward L.D."/>
            <person name="Lowe C.B."/>
            <person name="Holloway A.K."/>
            <person name="Clamp M."/>
            <person name="Gnerre S."/>
            <person name="Alfoldi J."/>
            <person name="Beal K."/>
            <person name="Chang J."/>
            <person name="Clawson H."/>
            <person name="Cuff J."/>
            <person name="Di Palma F."/>
            <person name="Fitzgerald S."/>
            <person name="Flicek P."/>
            <person name="Guttman M."/>
            <person name="Hubisz M.J."/>
            <person name="Jaffe D.B."/>
            <person name="Jungreis I."/>
            <person name="Kent W.J."/>
            <person name="Kostka D."/>
            <person name="Lara M."/>
            <person name="Martins A.L."/>
            <person name="Massingham T."/>
            <person name="Moltke I."/>
            <person name="Raney B.J."/>
            <person name="Rasmussen M.D."/>
            <person name="Robinson J."/>
            <person name="Stark A."/>
            <person name="Vilella A.J."/>
            <person name="Wen J."/>
            <person name="Xie X."/>
            <person name="Zody M.C."/>
            <person name="Baldwin J."/>
            <person name="Bloom T."/>
            <person name="Chin C.W."/>
            <person name="Heiman D."/>
            <person name="Nicol R."/>
            <person name="Nusbaum C."/>
            <person name="Young S."/>
            <person name="Wilkinson J."/>
            <person name="Worley K.C."/>
            <person name="Kovar C.L."/>
            <person name="Muzny D.M."/>
            <person name="Gibbs R.A."/>
            <person name="Cree A."/>
            <person name="Dihn H.H."/>
            <person name="Fowler G."/>
            <person name="Jhangiani S."/>
            <person name="Joshi V."/>
            <person name="Lee S."/>
            <person name="Lewis L.R."/>
            <person name="Nazareth L.V."/>
            <person name="Okwuonu G."/>
            <person name="Santibanez J."/>
            <person name="Warren W.C."/>
            <person name="Mardis E.R."/>
            <person name="Weinstock G.M."/>
            <person name="Wilson R.K."/>
            <person name="Delehaunty K."/>
            <person name="Dooling D."/>
            <person name="Fronik C."/>
            <person name="Fulton L."/>
            <person name="Fulton B."/>
            <person name="Graves T."/>
            <person name="Minx P."/>
            <person name="Sodergren E."/>
            <person name="Birney E."/>
            <person name="Margulies E.H."/>
            <person name="Herrero J."/>
            <person name="Green E.D."/>
            <person name="Haussler D."/>
            <person name="Siepel A."/>
            <person name="Goldman N."/>
            <person name="Pollard K.S."/>
            <person name="Pedersen J.S."/>
            <person name="Lander E.S."/>
            <person name="Kellis M."/>
        </authorList>
    </citation>
    <scope>NUCLEOTIDE SEQUENCE [LARGE SCALE GENOMIC DNA]</scope>
    <source>
        <strain evidence="7">2N</strain>
    </source>
</reference>
<proteinExistence type="inferred from homology"/>
<name>H0WDY3_CAVPO</name>
<dbReference type="InterPro" id="IPR001148">
    <property type="entry name" value="CA_dom"/>
</dbReference>
<evidence type="ECO:0000256" key="2">
    <source>
        <dbReference type="ARBA" id="ARBA00022723"/>
    </source>
</evidence>